<dbReference type="SUPFAM" id="SSF54695">
    <property type="entry name" value="POZ domain"/>
    <property type="match status" value="1"/>
</dbReference>
<gene>
    <name evidence="2" type="ORF">M0812_21644</name>
</gene>
<proteinExistence type="predicted"/>
<comment type="caution">
    <text evidence="2">The sequence shown here is derived from an EMBL/GenBank/DDBJ whole genome shotgun (WGS) entry which is preliminary data.</text>
</comment>
<dbReference type="SMART" id="SM00225">
    <property type="entry name" value="BTB"/>
    <property type="match status" value="1"/>
</dbReference>
<name>A0AAV7YVK1_9EUKA</name>
<dbReference type="PANTHER" id="PTHR45774">
    <property type="entry name" value="BTB/POZ DOMAIN-CONTAINING"/>
    <property type="match status" value="1"/>
</dbReference>
<evidence type="ECO:0000259" key="1">
    <source>
        <dbReference type="PROSITE" id="PS50097"/>
    </source>
</evidence>
<dbReference type="AlphaFoldDB" id="A0AAV7YVK1"/>
<evidence type="ECO:0000313" key="2">
    <source>
        <dbReference type="EMBL" id="KAJ3432701.1"/>
    </source>
</evidence>
<dbReference type="Pfam" id="PF00651">
    <property type="entry name" value="BTB"/>
    <property type="match status" value="1"/>
</dbReference>
<organism evidence="2 3">
    <name type="scientific">Anaeramoeba flamelloides</name>
    <dbReference type="NCBI Taxonomy" id="1746091"/>
    <lineage>
        <taxon>Eukaryota</taxon>
        <taxon>Metamonada</taxon>
        <taxon>Anaeramoebidae</taxon>
        <taxon>Anaeramoeba</taxon>
    </lineage>
</organism>
<evidence type="ECO:0000313" key="3">
    <source>
        <dbReference type="Proteomes" id="UP001146793"/>
    </source>
</evidence>
<accession>A0AAV7YVK1</accession>
<dbReference type="Proteomes" id="UP001146793">
    <property type="component" value="Unassembled WGS sequence"/>
</dbReference>
<dbReference type="InterPro" id="IPR029062">
    <property type="entry name" value="Class_I_gatase-like"/>
</dbReference>
<dbReference type="PROSITE" id="PS50097">
    <property type="entry name" value="BTB"/>
    <property type="match status" value="1"/>
</dbReference>
<dbReference type="SUPFAM" id="SSF52317">
    <property type="entry name" value="Class I glutamine amidotransferase-like"/>
    <property type="match status" value="1"/>
</dbReference>
<feature type="domain" description="BTB" evidence="1">
    <location>
        <begin position="22"/>
        <end position="95"/>
    </location>
</feature>
<dbReference type="InterPro" id="IPR000210">
    <property type="entry name" value="BTB/POZ_dom"/>
</dbReference>
<reference evidence="2" key="1">
    <citation type="submission" date="2022-08" db="EMBL/GenBank/DDBJ databases">
        <title>Novel sulphate-reducing endosymbionts in the free-living metamonad Anaeramoeba.</title>
        <authorList>
            <person name="Jerlstrom-Hultqvist J."/>
            <person name="Cepicka I."/>
            <person name="Gallot-Lavallee L."/>
            <person name="Salas-Leiva D."/>
            <person name="Curtis B.A."/>
            <person name="Zahonova K."/>
            <person name="Pipaliya S."/>
            <person name="Dacks J."/>
            <person name="Roger A.J."/>
        </authorList>
    </citation>
    <scope>NUCLEOTIDE SEQUENCE</scope>
    <source>
        <strain evidence="2">Busselton2</strain>
    </source>
</reference>
<protein>
    <submittedName>
        <fullName evidence="2">Btb (Poz) domain-containing 2a-related</fullName>
    </submittedName>
</protein>
<dbReference type="InterPro" id="IPR011333">
    <property type="entry name" value="SKP1/BTB/POZ_sf"/>
</dbReference>
<dbReference type="EMBL" id="JANTQA010000047">
    <property type="protein sequence ID" value="KAJ3432701.1"/>
    <property type="molecule type" value="Genomic_DNA"/>
</dbReference>
<dbReference type="PANTHER" id="PTHR45774:SF3">
    <property type="entry name" value="BTB (POZ) DOMAIN-CONTAINING 2B-RELATED"/>
    <property type="match status" value="1"/>
</dbReference>
<sequence length="504" mass="58275">MATIISQINIQLSEYINCNDLADVKFIVGEKQYEMYGHKLILSLSSLMWKTLFFSGQWQETSKKGMVVINLPKEDPKIFEELLKYCYIGLPDFQKENVLQIYKKADYYLMEDLKILCKNFIQKDLCEDNGVWYYQQTLLLNNRPMIKFLTREIVQKSKVIFQKKGCFKGIHPRVIQKLLCNNRLLCHEIDLFRRICETDLGTMLKKFLTSLLKYDLIGTKGRSEIKATEFGSKWLEDLKKKETENQSSFTKAFNRCLTIFPRKTIIEQPRSYKFKKKNREITVLLLASTRHRGYIRDVFYSICSQGILPENVKLFQAQKKTIKKKVLDSFDCVFTFSYEPFHDSKEYGKLLCDYVDSGKGLVICASDSLRKNHVRGLKGPILGCKYLPFAPGILIHNQHSKLGKILNPHHPIMKGVTSFDGGKDTFHIRTPTIYQEGEIIAEYENGQPLIGVNVIKKDHQPNGCVVVLNIWPVSDKVRNKKSFWLPSTDGSLMISNSIVYATNC</sequence>
<dbReference type="Gene3D" id="3.40.50.880">
    <property type="match status" value="1"/>
</dbReference>
<dbReference type="Gene3D" id="3.30.710.10">
    <property type="entry name" value="Potassium Channel Kv1.1, Chain A"/>
    <property type="match status" value="1"/>
</dbReference>